<dbReference type="InterPro" id="IPR036388">
    <property type="entry name" value="WH-like_DNA-bd_sf"/>
</dbReference>
<dbReference type="Gene3D" id="1.20.120.530">
    <property type="entry name" value="GntR ligand-binding domain-like"/>
    <property type="match status" value="1"/>
</dbReference>
<evidence type="ECO:0000259" key="4">
    <source>
        <dbReference type="PROSITE" id="PS50949"/>
    </source>
</evidence>
<dbReference type="SUPFAM" id="SSF46785">
    <property type="entry name" value="Winged helix' DNA-binding domain"/>
    <property type="match status" value="1"/>
</dbReference>
<dbReference type="SUPFAM" id="SSF48008">
    <property type="entry name" value="GntR ligand-binding domain-like"/>
    <property type="match status" value="1"/>
</dbReference>
<feature type="domain" description="HTH gntR-type" evidence="4">
    <location>
        <begin position="7"/>
        <end position="74"/>
    </location>
</feature>
<sequence>MARSPTNPLAEDIYARVKDDIFDFRLLPGQRFTETEMAQRYGVSRTPVRDALYRLKREGFLDVAFRSGWSVQPLDFELFDELYDMRIVLETAAIERLCHCEDVSALEPLARVWLAGSAERCRDPREVSGLDEAFHIGLVELAGNRQMARVHRELTEKIRVVRRLRFPEAFAHRNDL</sequence>
<dbReference type="PRINTS" id="PR00035">
    <property type="entry name" value="HTHGNTR"/>
</dbReference>
<dbReference type="PROSITE" id="PS50949">
    <property type="entry name" value="HTH_GNTR"/>
    <property type="match status" value="1"/>
</dbReference>
<dbReference type="InterPro" id="IPR008920">
    <property type="entry name" value="TF_FadR/GntR_C"/>
</dbReference>
<dbReference type="CDD" id="cd07377">
    <property type="entry name" value="WHTH_GntR"/>
    <property type="match status" value="1"/>
</dbReference>
<dbReference type="GO" id="GO:0003677">
    <property type="term" value="F:DNA binding"/>
    <property type="evidence" value="ECO:0007669"/>
    <property type="project" value="UniProtKB-KW"/>
</dbReference>
<gene>
    <name evidence="5" type="ORF">LMG28138_04727</name>
</gene>
<evidence type="ECO:0000256" key="1">
    <source>
        <dbReference type="ARBA" id="ARBA00023015"/>
    </source>
</evidence>
<evidence type="ECO:0000256" key="2">
    <source>
        <dbReference type="ARBA" id="ARBA00023125"/>
    </source>
</evidence>
<evidence type="ECO:0000313" key="5">
    <source>
        <dbReference type="EMBL" id="CAB3799792.1"/>
    </source>
</evidence>
<proteinExistence type="predicted"/>
<evidence type="ECO:0000313" key="6">
    <source>
        <dbReference type="Proteomes" id="UP000494115"/>
    </source>
</evidence>
<dbReference type="Gene3D" id="1.10.10.10">
    <property type="entry name" value="Winged helix-like DNA-binding domain superfamily/Winged helix DNA-binding domain"/>
    <property type="match status" value="1"/>
</dbReference>
<accession>A0A6S7BR50</accession>
<dbReference type="Pfam" id="PF07729">
    <property type="entry name" value="FCD"/>
    <property type="match status" value="1"/>
</dbReference>
<keyword evidence="6" id="KW-1185">Reference proteome</keyword>
<dbReference type="GO" id="GO:0003700">
    <property type="term" value="F:DNA-binding transcription factor activity"/>
    <property type="evidence" value="ECO:0007669"/>
    <property type="project" value="InterPro"/>
</dbReference>
<dbReference type="EMBL" id="CADIKM010000034">
    <property type="protein sequence ID" value="CAB3799792.1"/>
    <property type="molecule type" value="Genomic_DNA"/>
</dbReference>
<evidence type="ECO:0000256" key="3">
    <source>
        <dbReference type="ARBA" id="ARBA00023163"/>
    </source>
</evidence>
<dbReference type="AlphaFoldDB" id="A0A6S7BR50"/>
<reference evidence="5 6" key="1">
    <citation type="submission" date="2020-04" db="EMBL/GenBank/DDBJ databases">
        <authorList>
            <person name="De Canck E."/>
        </authorList>
    </citation>
    <scope>NUCLEOTIDE SEQUENCE [LARGE SCALE GENOMIC DNA]</scope>
    <source>
        <strain evidence="5 6">LMG 28138</strain>
    </source>
</reference>
<dbReference type="InterPro" id="IPR036390">
    <property type="entry name" value="WH_DNA-bd_sf"/>
</dbReference>
<dbReference type="InterPro" id="IPR011711">
    <property type="entry name" value="GntR_C"/>
</dbReference>
<keyword evidence="1" id="KW-0805">Transcription regulation</keyword>
<dbReference type="Pfam" id="PF00392">
    <property type="entry name" value="GntR"/>
    <property type="match status" value="1"/>
</dbReference>
<keyword evidence="2" id="KW-0238">DNA-binding</keyword>
<dbReference type="Proteomes" id="UP000494115">
    <property type="component" value="Unassembled WGS sequence"/>
</dbReference>
<dbReference type="SMART" id="SM00345">
    <property type="entry name" value="HTH_GNTR"/>
    <property type="match status" value="1"/>
</dbReference>
<dbReference type="PANTHER" id="PTHR43537">
    <property type="entry name" value="TRANSCRIPTIONAL REGULATOR, GNTR FAMILY"/>
    <property type="match status" value="1"/>
</dbReference>
<dbReference type="PANTHER" id="PTHR43537:SF45">
    <property type="entry name" value="GNTR FAMILY REGULATORY PROTEIN"/>
    <property type="match status" value="1"/>
</dbReference>
<organism evidence="5 6">
    <name type="scientific">Pararobbsia alpina</name>
    <dbReference type="NCBI Taxonomy" id="621374"/>
    <lineage>
        <taxon>Bacteria</taxon>
        <taxon>Pseudomonadati</taxon>
        <taxon>Pseudomonadota</taxon>
        <taxon>Betaproteobacteria</taxon>
        <taxon>Burkholderiales</taxon>
        <taxon>Burkholderiaceae</taxon>
        <taxon>Pararobbsia</taxon>
    </lineage>
</organism>
<dbReference type="RefSeq" id="WP_343054490.1">
    <property type="nucleotide sequence ID" value="NZ_CADIKM010000034.1"/>
</dbReference>
<name>A0A6S7BR50_9BURK</name>
<dbReference type="InterPro" id="IPR000524">
    <property type="entry name" value="Tscrpt_reg_HTH_GntR"/>
</dbReference>
<protein>
    <recommendedName>
        <fullName evidence="4">HTH gntR-type domain-containing protein</fullName>
    </recommendedName>
</protein>
<keyword evidence="3" id="KW-0804">Transcription</keyword>